<organism evidence="1 2">
    <name type="scientific">Eretmocerus hayati</name>
    <dbReference type="NCBI Taxonomy" id="131215"/>
    <lineage>
        <taxon>Eukaryota</taxon>
        <taxon>Metazoa</taxon>
        <taxon>Ecdysozoa</taxon>
        <taxon>Arthropoda</taxon>
        <taxon>Hexapoda</taxon>
        <taxon>Insecta</taxon>
        <taxon>Pterygota</taxon>
        <taxon>Neoptera</taxon>
        <taxon>Endopterygota</taxon>
        <taxon>Hymenoptera</taxon>
        <taxon>Apocrita</taxon>
        <taxon>Proctotrupomorpha</taxon>
        <taxon>Chalcidoidea</taxon>
        <taxon>Aphelinidae</taxon>
        <taxon>Aphelininae</taxon>
        <taxon>Eretmocerus</taxon>
    </lineage>
</organism>
<evidence type="ECO:0000313" key="2">
    <source>
        <dbReference type="Proteomes" id="UP001239111"/>
    </source>
</evidence>
<evidence type="ECO:0000313" key="1">
    <source>
        <dbReference type="EMBL" id="KAJ8685881.1"/>
    </source>
</evidence>
<accession>A0ACC2PQU7</accession>
<sequence>MIVDEKRYDDIIREVLEMKTRTTSKPCHEYRRIRRYGVISVDGVQELIEPINGSQKTETRFFVHNQQVFEILAKAHSETGHEGVHRMHNNLKTHYPNITREVIQLYLSCCNTCVEKNPILKEAQL</sequence>
<dbReference type="EMBL" id="CM056741">
    <property type="protein sequence ID" value="KAJ8685881.1"/>
    <property type="molecule type" value="Genomic_DNA"/>
</dbReference>
<proteinExistence type="predicted"/>
<keyword evidence="2" id="KW-1185">Reference proteome</keyword>
<protein>
    <submittedName>
        <fullName evidence="1">Uncharacterized protein</fullName>
    </submittedName>
</protein>
<comment type="caution">
    <text evidence="1">The sequence shown here is derived from an EMBL/GenBank/DDBJ whole genome shotgun (WGS) entry which is preliminary data.</text>
</comment>
<dbReference type="Proteomes" id="UP001239111">
    <property type="component" value="Chromosome 1"/>
</dbReference>
<reference evidence="1" key="1">
    <citation type="submission" date="2023-04" db="EMBL/GenBank/DDBJ databases">
        <title>A chromosome-level genome assembly of the parasitoid wasp Eretmocerus hayati.</title>
        <authorList>
            <person name="Zhong Y."/>
            <person name="Liu S."/>
            <person name="Liu Y."/>
        </authorList>
    </citation>
    <scope>NUCLEOTIDE SEQUENCE</scope>
    <source>
        <strain evidence="1">ZJU_SS_LIU_2023</strain>
    </source>
</reference>
<gene>
    <name evidence="1" type="ORF">QAD02_021674</name>
</gene>
<name>A0ACC2PQU7_9HYME</name>